<dbReference type="Pfam" id="PF14748">
    <property type="entry name" value="P5CR_dimer"/>
    <property type="match status" value="1"/>
</dbReference>
<dbReference type="HOGENOM" id="CLU_042344_4_0_7"/>
<dbReference type="OrthoDB" id="9805754at2"/>
<comment type="function">
    <text evidence="4">Catalyzes the reduction of 1-pyrroline-5-carboxylate (PCA) to L-proline.</text>
</comment>
<keyword evidence="2 4" id="KW-0521">NADP</keyword>
<name>A7GVZ9_CAMC5</name>
<dbReference type="Gene3D" id="3.40.50.720">
    <property type="entry name" value="NAD(P)-binding Rossmann-like Domain"/>
    <property type="match status" value="1"/>
</dbReference>
<keyword evidence="3 4" id="KW-0560">Oxidoreductase</keyword>
<dbReference type="STRING" id="360105.CCV52592_0752"/>
<comment type="similarity">
    <text evidence="1 4">Belongs to the pyrroline-5-carboxylate reductase family.</text>
</comment>
<dbReference type="PROSITE" id="PS00521">
    <property type="entry name" value="P5CR"/>
    <property type="match status" value="1"/>
</dbReference>
<dbReference type="HAMAP" id="MF_01925">
    <property type="entry name" value="P5C_reductase"/>
    <property type="match status" value="1"/>
</dbReference>
<evidence type="ECO:0000313" key="8">
    <source>
        <dbReference type="EMBL" id="EAT99671.1"/>
    </source>
</evidence>
<dbReference type="EC" id="1.5.1.2" evidence="4"/>
<organism evidence="8 9">
    <name type="scientific">Campylobacter curvus (strain 525.92)</name>
    <dbReference type="NCBI Taxonomy" id="360105"/>
    <lineage>
        <taxon>Bacteria</taxon>
        <taxon>Pseudomonadati</taxon>
        <taxon>Campylobacterota</taxon>
        <taxon>Epsilonproteobacteria</taxon>
        <taxon>Campylobacterales</taxon>
        <taxon>Campylobacteraceae</taxon>
        <taxon>Campylobacter</taxon>
    </lineage>
</organism>
<dbReference type="GO" id="GO:0005737">
    <property type="term" value="C:cytoplasm"/>
    <property type="evidence" value="ECO:0007669"/>
    <property type="project" value="UniProtKB-SubCell"/>
</dbReference>
<dbReference type="InterPro" id="IPR028939">
    <property type="entry name" value="P5C_Rdtase_cat_N"/>
</dbReference>
<dbReference type="GO" id="GO:0004735">
    <property type="term" value="F:pyrroline-5-carboxylate reductase activity"/>
    <property type="evidence" value="ECO:0007669"/>
    <property type="project" value="UniProtKB-UniRule"/>
</dbReference>
<feature type="domain" description="Pyrroline-5-carboxylate reductase dimerisation" evidence="7">
    <location>
        <begin position="197"/>
        <end position="301"/>
    </location>
</feature>
<keyword evidence="4" id="KW-0641">Proline biosynthesis</keyword>
<keyword evidence="4" id="KW-0028">Amino-acid biosynthesis</keyword>
<proteinExistence type="inferred from homology"/>
<dbReference type="AlphaFoldDB" id="A7GVZ9"/>
<dbReference type="InterPro" id="IPR029036">
    <property type="entry name" value="P5CR_dimer"/>
</dbReference>
<dbReference type="Proteomes" id="UP000006380">
    <property type="component" value="Chromosome"/>
</dbReference>
<keyword evidence="4" id="KW-0963">Cytoplasm</keyword>
<dbReference type="InterPro" id="IPR053790">
    <property type="entry name" value="P5CR-like_CS"/>
</dbReference>
<accession>A7GVZ9</accession>
<dbReference type="PIRSF" id="PIRSF000193">
    <property type="entry name" value="Pyrrol-5-carb_rd"/>
    <property type="match status" value="1"/>
</dbReference>
<feature type="domain" description="Pyrroline-5-carboxylate reductase catalytic N-terminal" evidence="6">
    <location>
        <begin position="2"/>
        <end position="81"/>
    </location>
</feature>
<dbReference type="Gene3D" id="1.10.3730.10">
    <property type="entry name" value="ProC C-terminal domain-like"/>
    <property type="match status" value="1"/>
</dbReference>
<keyword evidence="9" id="KW-1185">Reference proteome</keyword>
<dbReference type="SUPFAM" id="SSF51735">
    <property type="entry name" value="NAD(P)-binding Rossmann-fold domains"/>
    <property type="match status" value="2"/>
</dbReference>
<evidence type="ECO:0000256" key="5">
    <source>
        <dbReference type="PIRSR" id="PIRSR000193-1"/>
    </source>
</evidence>
<evidence type="ECO:0000256" key="1">
    <source>
        <dbReference type="ARBA" id="ARBA00005525"/>
    </source>
</evidence>
<comment type="subcellular location">
    <subcellularLocation>
        <location evidence="4">Cytoplasm</location>
    </subcellularLocation>
</comment>
<evidence type="ECO:0000256" key="3">
    <source>
        <dbReference type="ARBA" id="ARBA00023002"/>
    </source>
</evidence>
<comment type="catalytic activity">
    <reaction evidence="4">
        <text>L-proline + NAD(+) = (S)-1-pyrroline-5-carboxylate + NADH + 2 H(+)</text>
        <dbReference type="Rhea" id="RHEA:14105"/>
        <dbReference type="ChEBI" id="CHEBI:15378"/>
        <dbReference type="ChEBI" id="CHEBI:17388"/>
        <dbReference type="ChEBI" id="CHEBI:57540"/>
        <dbReference type="ChEBI" id="CHEBI:57945"/>
        <dbReference type="ChEBI" id="CHEBI:60039"/>
        <dbReference type="EC" id="1.5.1.2"/>
    </reaction>
</comment>
<dbReference type="FunFam" id="1.10.3730.10:FF:000001">
    <property type="entry name" value="Pyrroline-5-carboxylate reductase"/>
    <property type="match status" value="1"/>
</dbReference>
<feature type="binding site" evidence="5">
    <location>
        <begin position="65"/>
        <end position="68"/>
    </location>
    <ligand>
        <name>NADP(+)</name>
        <dbReference type="ChEBI" id="CHEBI:58349"/>
    </ligand>
</feature>
<dbReference type="KEGG" id="ccv:CCV52592_0752"/>
<dbReference type="InterPro" id="IPR008927">
    <property type="entry name" value="6-PGluconate_DH-like_C_sf"/>
</dbReference>
<evidence type="ECO:0000259" key="6">
    <source>
        <dbReference type="Pfam" id="PF03807"/>
    </source>
</evidence>
<evidence type="ECO:0000256" key="2">
    <source>
        <dbReference type="ARBA" id="ARBA00022857"/>
    </source>
</evidence>
<dbReference type="PANTHER" id="PTHR11645">
    <property type="entry name" value="PYRROLINE-5-CARBOXYLATE REDUCTASE"/>
    <property type="match status" value="1"/>
</dbReference>
<dbReference type="SUPFAM" id="SSF48179">
    <property type="entry name" value="6-phosphogluconate dehydrogenase C-terminal domain-like"/>
    <property type="match status" value="1"/>
</dbReference>
<dbReference type="RefSeq" id="WP_011991672.1">
    <property type="nucleotide sequence ID" value="NC_009715.2"/>
</dbReference>
<gene>
    <name evidence="4 8" type="primary">proC</name>
    <name evidence="8" type="ORF">CCV52592_0752</name>
</gene>
<evidence type="ECO:0000256" key="4">
    <source>
        <dbReference type="HAMAP-Rule" id="MF_01925"/>
    </source>
</evidence>
<dbReference type="Pfam" id="PF03807">
    <property type="entry name" value="F420_oxidored"/>
    <property type="match status" value="1"/>
</dbReference>
<reference evidence="8" key="1">
    <citation type="submission" date="2016-07" db="EMBL/GenBank/DDBJ databases">
        <title>Comparative genomics of the Campylobacter concisus group.</title>
        <authorList>
            <person name="Miller W.G."/>
            <person name="Yee E."/>
            <person name="Chapman M.H."/>
            <person name="Huynh S."/>
            <person name="Bono J.L."/>
            <person name="On S.L.W."/>
            <person name="StLeger J."/>
            <person name="Foster G."/>
            <person name="Parker C.T."/>
        </authorList>
    </citation>
    <scope>NUCLEOTIDE SEQUENCE</scope>
    <source>
        <strain evidence="8">525.92</strain>
    </source>
</reference>
<evidence type="ECO:0000259" key="7">
    <source>
        <dbReference type="Pfam" id="PF14748"/>
    </source>
</evidence>
<evidence type="ECO:0000313" key="9">
    <source>
        <dbReference type="Proteomes" id="UP000006380"/>
    </source>
</evidence>
<dbReference type="GO" id="GO:0055129">
    <property type="term" value="P:L-proline biosynthetic process"/>
    <property type="evidence" value="ECO:0007669"/>
    <property type="project" value="UniProtKB-UniRule"/>
</dbReference>
<dbReference type="UniPathway" id="UPA00098">
    <property type="reaction ID" value="UER00361"/>
</dbReference>
<feature type="binding site" evidence="5">
    <location>
        <begin position="6"/>
        <end position="11"/>
    </location>
    <ligand>
        <name>NADP(+)</name>
        <dbReference type="ChEBI" id="CHEBI:58349"/>
    </ligand>
</feature>
<dbReference type="InterPro" id="IPR036291">
    <property type="entry name" value="NAD(P)-bd_dom_sf"/>
</dbReference>
<dbReference type="PANTHER" id="PTHR11645:SF0">
    <property type="entry name" value="PYRROLINE-5-CARBOXYLATE REDUCTASE 3"/>
    <property type="match status" value="1"/>
</dbReference>
<dbReference type="InterPro" id="IPR000304">
    <property type="entry name" value="Pyrroline-COOH_reductase"/>
</dbReference>
<sequence length="303" mass="31737">MKIGFIGGGNMGSAMIGALVAGSVRPDEILVFARSKNEALRAKFGVRIAASEKEVANGADIVVIAVKPASYESVLKEISQAGKFNGADDFGVVNDKNSDDTKTRKFDASGLGSNLTVPRGENASQPIFITVAPNFSIQMVREVLGADAKVARTMPNMPSLIGEGVTAVNFSSNFTADDRAAVMKILSYFGKSYELAEDKFAVFTAIAGSLPAYIFMFIEALADGAVLEGLGREKAYAIVCEAVAGSAKMATAALKEGKHPARLKDEVCSPGGTTIEAVRVLENAKFRAAIIEAVSAATRKAGK</sequence>
<dbReference type="EMBL" id="CP000767">
    <property type="protein sequence ID" value="EAT99671.1"/>
    <property type="molecule type" value="Genomic_DNA"/>
</dbReference>
<protein>
    <recommendedName>
        <fullName evidence="4">Pyrroline-5-carboxylate reductase</fullName>
        <shortName evidence="4">P5C reductase</shortName>
        <shortName evidence="4">P5CR</shortName>
        <ecNumber evidence="4">1.5.1.2</ecNumber>
    </recommendedName>
    <alternativeName>
        <fullName evidence="4">PCA reductase</fullName>
    </alternativeName>
</protein>
<comment type="catalytic activity">
    <reaction evidence="4">
        <text>L-proline + NADP(+) = (S)-1-pyrroline-5-carboxylate + NADPH + 2 H(+)</text>
        <dbReference type="Rhea" id="RHEA:14109"/>
        <dbReference type="ChEBI" id="CHEBI:15378"/>
        <dbReference type="ChEBI" id="CHEBI:17388"/>
        <dbReference type="ChEBI" id="CHEBI:57783"/>
        <dbReference type="ChEBI" id="CHEBI:58349"/>
        <dbReference type="ChEBI" id="CHEBI:60039"/>
        <dbReference type="EC" id="1.5.1.2"/>
    </reaction>
</comment>
<comment type="pathway">
    <text evidence="4">Amino-acid biosynthesis; L-proline biosynthesis; L-proline from L-glutamate 5-semialdehyde: step 1/1.</text>
</comment>